<reference evidence="3" key="1">
    <citation type="journal article" date="2011" name="PLoS Biol.">
        <title>Gene gain and loss during evolution of obligate parasitism in the white rust pathogen of Arabidopsis thaliana.</title>
        <authorList>
            <person name="Kemen E."/>
            <person name="Gardiner A."/>
            <person name="Schultz-Larsen T."/>
            <person name="Kemen A.C."/>
            <person name="Balmuth A.L."/>
            <person name="Robert-Seilaniantz A."/>
            <person name="Bailey K."/>
            <person name="Holub E."/>
            <person name="Studholme D.J."/>
            <person name="Maclean D."/>
            <person name="Jones J.D."/>
        </authorList>
    </citation>
    <scope>NUCLEOTIDE SEQUENCE</scope>
</reference>
<keyword evidence="2" id="KW-0472">Membrane</keyword>
<dbReference type="EMBL" id="FR824307">
    <property type="protein sequence ID" value="CCA24855.1"/>
    <property type="molecule type" value="Genomic_DNA"/>
</dbReference>
<dbReference type="PANTHER" id="PTHR40866">
    <property type="entry name" value="BED-TYPE DOMAIN-CONTAINING PROTEIN"/>
    <property type="match status" value="1"/>
</dbReference>
<keyword evidence="2" id="KW-1133">Transmembrane helix</keyword>
<organism evidence="3">
    <name type="scientific">Albugo laibachii Nc14</name>
    <dbReference type="NCBI Taxonomy" id="890382"/>
    <lineage>
        <taxon>Eukaryota</taxon>
        <taxon>Sar</taxon>
        <taxon>Stramenopiles</taxon>
        <taxon>Oomycota</taxon>
        <taxon>Peronosporomycetes</taxon>
        <taxon>Albuginales</taxon>
        <taxon>Albuginaceae</taxon>
        <taxon>Albugo</taxon>
    </lineage>
</organism>
<evidence type="ECO:0000313" key="3">
    <source>
        <dbReference type="EMBL" id="CCA24855.1"/>
    </source>
</evidence>
<dbReference type="HOGENOM" id="CLU_1211651_0_0_1"/>
<sequence length="229" mass="25862">MSEVENPLTRSNSRLTTISSRILKLYMQHVAMSVGAAVVTELVDTFGFMLMAGRINHITTWMSTVFALSTARFASLVWISLQWKADIQLRQANNYAELSLHTHLHQIKSNVTRWFSTYDMVKRYLAIREVAKRVAAVEDLIPKKSAHKKIKALFSQLNDLESVCKTLQAEARSLADVCLHFDSILDKHPAMGDYLLPTARIIHSPVFECAMVDDINKEPLTASESRSVL</sequence>
<protein>
    <submittedName>
        <fullName evidence="3">Uncharacterized protein AlNc14C262G9834</fullName>
    </submittedName>
</protein>
<name>F0WU11_9STRA</name>
<proteinExistence type="predicted"/>
<reference evidence="3" key="2">
    <citation type="submission" date="2011-02" db="EMBL/GenBank/DDBJ databases">
        <authorList>
            <person name="MacLean D."/>
        </authorList>
    </citation>
    <scope>NUCLEOTIDE SEQUENCE</scope>
</reference>
<feature type="coiled-coil region" evidence="1">
    <location>
        <begin position="150"/>
        <end position="177"/>
    </location>
</feature>
<keyword evidence="1" id="KW-0175">Coiled coil</keyword>
<dbReference type="PANTHER" id="PTHR40866:SF1">
    <property type="entry name" value="BED-TYPE DOMAIN-CONTAINING PROTEIN"/>
    <property type="match status" value="1"/>
</dbReference>
<feature type="transmembrane region" description="Helical" evidence="2">
    <location>
        <begin position="30"/>
        <end position="52"/>
    </location>
</feature>
<gene>
    <name evidence="3" type="primary">AlNc14C262G9834</name>
    <name evidence="3" type="ORF">ALNC14_109990</name>
</gene>
<accession>F0WU11</accession>
<keyword evidence="2" id="KW-0812">Transmembrane</keyword>
<evidence type="ECO:0000256" key="1">
    <source>
        <dbReference type="SAM" id="Coils"/>
    </source>
</evidence>
<dbReference type="AlphaFoldDB" id="F0WU11"/>
<evidence type="ECO:0000256" key="2">
    <source>
        <dbReference type="SAM" id="Phobius"/>
    </source>
</evidence>
<feature type="transmembrane region" description="Helical" evidence="2">
    <location>
        <begin position="58"/>
        <end position="81"/>
    </location>
</feature>